<dbReference type="Proteomes" id="UP001143391">
    <property type="component" value="Unassembled WGS sequence"/>
</dbReference>
<evidence type="ECO:0000256" key="1">
    <source>
        <dbReference type="SAM" id="Phobius"/>
    </source>
</evidence>
<feature type="transmembrane region" description="Helical" evidence="1">
    <location>
        <begin position="399"/>
        <end position="416"/>
    </location>
</feature>
<comment type="caution">
    <text evidence="2">The sequence shown here is derived from an EMBL/GenBank/DDBJ whole genome shotgun (WGS) entry which is preliminary data.</text>
</comment>
<feature type="transmembrane region" description="Helical" evidence="1">
    <location>
        <begin position="422"/>
        <end position="441"/>
    </location>
</feature>
<keyword evidence="1" id="KW-0472">Membrane</keyword>
<feature type="transmembrane region" description="Helical" evidence="1">
    <location>
        <begin position="34"/>
        <end position="56"/>
    </location>
</feature>
<evidence type="ECO:0000313" key="2">
    <source>
        <dbReference type="EMBL" id="MDF0748957.1"/>
    </source>
</evidence>
<feature type="transmembrane region" description="Helical" evidence="1">
    <location>
        <begin position="9"/>
        <end position="28"/>
    </location>
</feature>
<name>A0ABT5Y5K6_9GAMM</name>
<keyword evidence="1" id="KW-0812">Transmembrane</keyword>
<feature type="transmembrane region" description="Helical" evidence="1">
    <location>
        <begin position="185"/>
        <end position="202"/>
    </location>
</feature>
<gene>
    <name evidence="2" type="ORF">NLU14_01785</name>
</gene>
<dbReference type="EMBL" id="JANCMW010000001">
    <property type="protein sequence ID" value="MDF0748957.1"/>
    <property type="molecule type" value="Genomic_DNA"/>
</dbReference>
<keyword evidence="3" id="KW-1185">Reference proteome</keyword>
<feature type="transmembrane region" description="Helical" evidence="1">
    <location>
        <begin position="63"/>
        <end position="86"/>
    </location>
</feature>
<protein>
    <recommendedName>
        <fullName evidence="4">O-antigen ligase domain-containing protein</fullName>
    </recommendedName>
</protein>
<sequence length="452" mass="51474">MRGINIKNIFLKAIVSLSIVLMLLTPAINIPGPFFIKSLDVYAAFAFLIVFTLFTLHRMKAPLTLLLIISVFLLLLSQMIFLEIIYGHGDYTGISLAARSLITVIVAYGCTQALIKLYGEKGLSIFVKLVIFCALLQGAILWLSFLFPIVREWMSVLFYRDFSRDADHLILLRVPGFVSTGGDGLSMNHALLCVMGLAGIYVTSPPNQLRCFIITILFISMLGAAFTGRSGLYLGFFFMVTLILIQKKRYFDIGKMYRVFVCVFLLIVVLFFLGNALGNFGQDILDDHGYEHPVVRLLRGFIEMQKSGSYSDNTVRTLLIDMVVFPEDPMRFLFGNNYFGPMPSSNLHTDVGYLRMLHGVGFFGLFVFLVGVFIVPIMHARFTMKNLLLKTSNLVDRRFFKILSQLMIVIFIFGLIGHYKIFFLSTRIYLFVFFVFLFLVLNRYKMAERTTF</sequence>
<reference evidence="2" key="1">
    <citation type="submission" date="2022-07" db="EMBL/GenBank/DDBJ databases">
        <title>Marinobacter iranensis a new bacterium isolate from a hipersaline lake in Iran.</title>
        <authorList>
            <person name="Mohammad A.M.A."/>
            <person name="Cristina S.-P."/>
            <person name="Antonio V."/>
        </authorList>
    </citation>
    <scope>NUCLEOTIDE SEQUENCE</scope>
    <source>
        <strain evidence="2">71-i</strain>
    </source>
</reference>
<accession>A0ABT5Y5K6</accession>
<evidence type="ECO:0000313" key="3">
    <source>
        <dbReference type="Proteomes" id="UP001143391"/>
    </source>
</evidence>
<feature type="transmembrane region" description="Helical" evidence="1">
    <location>
        <begin position="356"/>
        <end position="378"/>
    </location>
</feature>
<evidence type="ECO:0008006" key="4">
    <source>
        <dbReference type="Google" id="ProtNLM"/>
    </source>
</evidence>
<proteinExistence type="predicted"/>
<dbReference type="RefSeq" id="WP_275704436.1">
    <property type="nucleotide sequence ID" value="NZ_JANCMW010000001.1"/>
</dbReference>
<feature type="transmembrane region" description="Helical" evidence="1">
    <location>
        <begin position="232"/>
        <end position="247"/>
    </location>
</feature>
<feature type="transmembrane region" description="Helical" evidence="1">
    <location>
        <begin position="98"/>
        <end position="118"/>
    </location>
</feature>
<keyword evidence="1" id="KW-1133">Transmembrane helix</keyword>
<feature type="transmembrane region" description="Helical" evidence="1">
    <location>
        <begin position="259"/>
        <end position="277"/>
    </location>
</feature>
<feature type="transmembrane region" description="Helical" evidence="1">
    <location>
        <begin position="209"/>
        <end position="226"/>
    </location>
</feature>
<feature type="transmembrane region" description="Helical" evidence="1">
    <location>
        <begin position="125"/>
        <end position="150"/>
    </location>
</feature>
<organism evidence="2 3">
    <name type="scientific">Marinobacter iranensis</name>
    <dbReference type="NCBI Taxonomy" id="2962607"/>
    <lineage>
        <taxon>Bacteria</taxon>
        <taxon>Pseudomonadati</taxon>
        <taxon>Pseudomonadota</taxon>
        <taxon>Gammaproteobacteria</taxon>
        <taxon>Pseudomonadales</taxon>
        <taxon>Marinobacteraceae</taxon>
        <taxon>Marinobacter</taxon>
    </lineage>
</organism>